<accession>A0ABR6PHU0</accession>
<keyword evidence="1" id="KW-0808">Transferase</keyword>
<protein>
    <recommendedName>
        <fullName evidence="2">Galactosyltransferase C-terminal domain-containing protein</fullName>
    </recommendedName>
</protein>
<reference evidence="3 4" key="1">
    <citation type="submission" date="2020-08" db="EMBL/GenBank/DDBJ databases">
        <title>Genomic Encyclopedia of Type Strains, Phase IV (KMG-V): Genome sequencing to study the core and pangenomes of soil and plant-associated prokaryotes.</title>
        <authorList>
            <person name="Whitman W."/>
        </authorList>
    </citation>
    <scope>NUCLEOTIDE SEQUENCE [LARGE SCALE GENOMIC DNA]</scope>
    <source>
        <strain evidence="3 4">ANJLi2</strain>
    </source>
</reference>
<dbReference type="Gene3D" id="3.90.550.10">
    <property type="entry name" value="Spore Coat Polysaccharide Biosynthesis Protein SpsA, Chain A"/>
    <property type="match status" value="1"/>
</dbReference>
<dbReference type="InterPro" id="IPR027791">
    <property type="entry name" value="Galactosyl_T_C"/>
</dbReference>
<organism evidence="3 4">
    <name type="scientific">Mucilaginibacter lappiensis</name>
    <dbReference type="NCBI Taxonomy" id="354630"/>
    <lineage>
        <taxon>Bacteria</taxon>
        <taxon>Pseudomonadati</taxon>
        <taxon>Bacteroidota</taxon>
        <taxon>Sphingobacteriia</taxon>
        <taxon>Sphingobacteriales</taxon>
        <taxon>Sphingobacteriaceae</taxon>
        <taxon>Mucilaginibacter</taxon>
    </lineage>
</organism>
<keyword evidence="4" id="KW-1185">Reference proteome</keyword>
<proteinExistence type="predicted"/>
<name>A0ABR6PHU0_9SPHI</name>
<evidence type="ECO:0000256" key="1">
    <source>
        <dbReference type="ARBA" id="ARBA00022679"/>
    </source>
</evidence>
<dbReference type="SUPFAM" id="SSF53448">
    <property type="entry name" value="Nucleotide-diphospho-sugar transferases"/>
    <property type="match status" value="1"/>
</dbReference>
<dbReference type="EMBL" id="JACHCB010000003">
    <property type="protein sequence ID" value="MBB6109221.1"/>
    <property type="molecule type" value="Genomic_DNA"/>
</dbReference>
<dbReference type="RefSeq" id="WP_175614084.1">
    <property type="nucleotide sequence ID" value="NZ_FTMG01000003.1"/>
</dbReference>
<feature type="domain" description="Galactosyltransferase C-terminal" evidence="2">
    <location>
        <begin position="378"/>
        <end position="442"/>
    </location>
</feature>
<dbReference type="Pfam" id="PF02709">
    <property type="entry name" value="Glyco_transf_7C"/>
    <property type="match status" value="1"/>
</dbReference>
<comment type="caution">
    <text evidence="3">The sequence shown here is derived from an EMBL/GenBank/DDBJ whole genome shotgun (WGS) entry which is preliminary data.</text>
</comment>
<evidence type="ECO:0000313" key="3">
    <source>
        <dbReference type="EMBL" id="MBB6109221.1"/>
    </source>
</evidence>
<gene>
    <name evidence="3" type="ORF">HDF23_001964</name>
</gene>
<sequence length="489" mass="57102">MENEVIFYHDSDIIFRTLPDFQKLTEGQCWFVSDTKSYINTGYIISSGSRKLFLEMCNAVNISPQTVLENNANAGGAQYLLKNVTYDYWCKVEKDCEALFAILTIFNNANAEKEYTTAGKKRSEHKGIQAWCADMWAVLWNALLHGYEVKIDHELDFCWPDEGIKKWHDCKILHYTGGSISAKPRSFCKVEYTQYPPYDEDLSSINDQTCSKFMVELINDYKQHQRKDRINLRDTSFLIPVSIDSDDRLENLLLVTRWLDKFFDTNIIVGEFGNVEKIPQDKLPKDCQLFFFPDENTFFNHAWLNNQLIKRARTNIIAIYDTDIVLPTQQIIDSVALLRDNEADMVSPYDGTFMGVDNLFKIAFNKLTDADLFYQNCYKFHTATKRSWGGAIFTKKDLYTASGGDNEFFKSWGPEDIERVKRMENLGYKVKRIKGPLFHLHHTRKENSSYLNSAVYMNYMEEYLKVCRMHKNDLQGYVNNWPWKKSLTE</sequence>
<dbReference type="InterPro" id="IPR029044">
    <property type="entry name" value="Nucleotide-diphossugar_trans"/>
</dbReference>
<dbReference type="Proteomes" id="UP000541583">
    <property type="component" value="Unassembled WGS sequence"/>
</dbReference>
<evidence type="ECO:0000259" key="2">
    <source>
        <dbReference type="Pfam" id="PF02709"/>
    </source>
</evidence>
<evidence type="ECO:0000313" key="4">
    <source>
        <dbReference type="Proteomes" id="UP000541583"/>
    </source>
</evidence>